<feature type="chain" id="PRO_5031018843" description="Polygalacturonase" evidence="10">
    <location>
        <begin position="24"/>
        <end position="798"/>
    </location>
</feature>
<evidence type="ECO:0000313" key="11">
    <source>
        <dbReference type="EnsemblPlants" id="AUR62018963-RA:cds"/>
    </source>
</evidence>
<dbReference type="Pfam" id="PF00295">
    <property type="entry name" value="Glyco_hydro_28"/>
    <property type="match status" value="2"/>
</dbReference>
<evidence type="ECO:0000256" key="8">
    <source>
        <dbReference type="PROSITE-ProRule" id="PRU10052"/>
    </source>
</evidence>
<accession>A0A803LUR9</accession>
<dbReference type="GO" id="GO:0071555">
    <property type="term" value="P:cell wall organization"/>
    <property type="evidence" value="ECO:0007669"/>
    <property type="project" value="UniProtKB-KW"/>
</dbReference>
<evidence type="ECO:0000256" key="6">
    <source>
        <dbReference type="ARBA" id="ARBA00023295"/>
    </source>
</evidence>
<feature type="signal peptide" evidence="10">
    <location>
        <begin position="1"/>
        <end position="23"/>
    </location>
</feature>
<keyword evidence="6 9" id="KW-0326">Glycosidase</keyword>
<dbReference type="SMART" id="SM00710">
    <property type="entry name" value="PbH1"/>
    <property type="match status" value="10"/>
</dbReference>
<dbReference type="GO" id="GO:0005975">
    <property type="term" value="P:carbohydrate metabolic process"/>
    <property type="evidence" value="ECO:0007669"/>
    <property type="project" value="InterPro"/>
</dbReference>
<name>A0A803LUR9_CHEQI</name>
<dbReference type="FunFam" id="2.160.20.10:FF:000004">
    <property type="entry name" value="Pectin lyase-like superfamily protein"/>
    <property type="match status" value="2"/>
</dbReference>
<reference evidence="11" key="2">
    <citation type="submission" date="2021-03" db="UniProtKB">
        <authorList>
            <consortium name="EnsemblPlants"/>
        </authorList>
    </citation>
    <scope>IDENTIFICATION</scope>
</reference>
<evidence type="ECO:0000256" key="10">
    <source>
        <dbReference type="SAM" id="SignalP"/>
    </source>
</evidence>
<organism evidence="11 12">
    <name type="scientific">Chenopodium quinoa</name>
    <name type="common">Quinoa</name>
    <dbReference type="NCBI Taxonomy" id="63459"/>
    <lineage>
        <taxon>Eukaryota</taxon>
        <taxon>Viridiplantae</taxon>
        <taxon>Streptophyta</taxon>
        <taxon>Embryophyta</taxon>
        <taxon>Tracheophyta</taxon>
        <taxon>Spermatophyta</taxon>
        <taxon>Magnoliopsida</taxon>
        <taxon>eudicotyledons</taxon>
        <taxon>Gunneridae</taxon>
        <taxon>Pentapetalae</taxon>
        <taxon>Caryophyllales</taxon>
        <taxon>Chenopodiaceae</taxon>
        <taxon>Chenopodioideae</taxon>
        <taxon>Atripliceae</taxon>
        <taxon>Chenopodium</taxon>
    </lineage>
</organism>
<feature type="active site" evidence="8">
    <location>
        <position position="251"/>
    </location>
</feature>
<dbReference type="EnsemblPlants" id="AUR62018963-RA">
    <property type="protein sequence ID" value="AUR62018963-RA:cds"/>
    <property type="gene ID" value="AUR62018963"/>
</dbReference>
<dbReference type="InterPro" id="IPR012334">
    <property type="entry name" value="Pectin_lyas_fold"/>
</dbReference>
<evidence type="ECO:0000256" key="9">
    <source>
        <dbReference type="RuleBase" id="RU361169"/>
    </source>
</evidence>
<evidence type="ECO:0000256" key="3">
    <source>
        <dbReference type="ARBA" id="ARBA00022512"/>
    </source>
</evidence>
<keyword evidence="3" id="KW-0134">Cell wall</keyword>
<reference evidence="11" key="1">
    <citation type="journal article" date="2017" name="Nature">
        <title>The genome of Chenopodium quinoa.</title>
        <authorList>
            <person name="Jarvis D.E."/>
            <person name="Ho Y.S."/>
            <person name="Lightfoot D.J."/>
            <person name="Schmoeckel S.M."/>
            <person name="Li B."/>
            <person name="Borm T.J.A."/>
            <person name="Ohyanagi H."/>
            <person name="Mineta K."/>
            <person name="Michell C.T."/>
            <person name="Saber N."/>
            <person name="Kharbatia N.M."/>
            <person name="Rupper R.R."/>
            <person name="Sharp A.R."/>
            <person name="Dally N."/>
            <person name="Boughton B.A."/>
            <person name="Woo Y.H."/>
            <person name="Gao G."/>
            <person name="Schijlen E.G.W.M."/>
            <person name="Guo X."/>
            <person name="Momin A.A."/>
            <person name="Negrao S."/>
            <person name="Al-Babili S."/>
            <person name="Gehring C."/>
            <person name="Roessner U."/>
            <person name="Jung C."/>
            <person name="Murphy K."/>
            <person name="Arold S.T."/>
            <person name="Gojobori T."/>
            <person name="van der Linden C.G."/>
            <person name="van Loo E.N."/>
            <person name="Jellen E.N."/>
            <person name="Maughan P.J."/>
            <person name="Tester M."/>
        </authorList>
    </citation>
    <scope>NUCLEOTIDE SEQUENCE [LARGE SCALE GENOMIC DNA]</scope>
    <source>
        <strain evidence="11">cv. PI 614886</strain>
    </source>
</reference>
<dbReference type="Gramene" id="AUR62018963-RA">
    <property type="protein sequence ID" value="AUR62018963-RA:cds"/>
    <property type="gene ID" value="AUR62018963"/>
</dbReference>
<keyword evidence="4" id="KW-0964">Secreted</keyword>
<evidence type="ECO:0000256" key="5">
    <source>
        <dbReference type="ARBA" id="ARBA00022801"/>
    </source>
</evidence>
<proteinExistence type="inferred from homology"/>
<keyword evidence="7" id="KW-0961">Cell wall biogenesis/degradation</keyword>
<sequence>MTANLNYILLFLAFNLLVLQINGREAAAGDTIVFEITKYGAKPKADVTQAFLDAWSDACESKKRSKVLIPKGDYLLGPIKLKGPCQTPTIIEILGNFKAPSSLASFKKEDTWFKVEYVDSLTITAPKGAGVFDGQGKEGWKQNGCIKSYVGCFTLPYNFRFNFVTNSKIVGLTSKDSKLFHIALLGCKHLEMSGITIKAPADSPNTDGIHIGRSEFVTIRGFTIGTGDDCVSFGDGAKNVLVEHVTCGPGHGISVGSLGLYPNEDPVSNITVRHCTIKNTDNGVRVKTWHDSYPSTVTKLHFEDITVENVRNPVIVDQEYCPHDHCKEKTSSKVKISDIKFMNIKGASSGKEAVKLICSSGYPCDKVELANIDLKYTGSDGPAVSMCKFVKPTLVGKQNPPACDAPATPEPAEGDTIVFDITKNGAKPNADVTQAFLDAWSDACESKKRSKVLIPEGDYLLGPIKLKGPCQTPTTIEILGNFKAPSSLASFKNEDTWFKVENVDSLTITAPKGAGVFDGQGQEGWKQNECVKSYVNCFTLPYNFRFNFVTNSKVIGLTSKDSKIFHIALLGCKHLEMTDITITAPADSPNTDGIHIGRSEFVTIRGFTIGTGDDCVSFGDGAKSILVENVTCGPGHGISVGSIGRYPNEEPVSNITVRHCTIKDTDNGVRVKTWHNSYPSTVDNLHFEDITVENVRNPIIVDQEYCPYANCIEKTPSKVKLSDIKFTNVKGASSGKEAVKLICSSGFPCDKVELADIDLKYTGSDGPAVSMCKFVKPTLVGKQNPPACDAPATPVVEL</sequence>
<evidence type="ECO:0000313" key="12">
    <source>
        <dbReference type="Proteomes" id="UP000596660"/>
    </source>
</evidence>
<evidence type="ECO:0000256" key="1">
    <source>
        <dbReference type="ARBA" id="ARBA00004191"/>
    </source>
</evidence>
<dbReference type="InterPro" id="IPR006626">
    <property type="entry name" value="PbH1"/>
</dbReference>
<evidence type="ECO:0000256" key="7">
    <source>
        <dbReference type="ARBA" id="ARBA00023316"/>
    </source>
</evidence>
<protein>
    <recommendedName>
        <fullName evidence="13">Polygalacturonase</fullName>
    </recommendedName>
</protein>
<evidence type="ECO:0008006" key="13">
    <source>
        <dbReference type="Google" id="ProtNLM"/>
    </source>
</evidence>
<keyword evidence="12" id="KW-1185">Reference proteome</keyword>
<comment type="subcellular location">
    <subcellularLocation>
        <location evidence="1">Secreted</location>
        <location evidence="1">Cell wall</location>
    </subcellularLocation>
</comment>
<dbReference type="PROSITE" id="PS00502">
    <property type="entry name" value="POLYGALACTURONASE"/>
    <property type="match status" value="2"/>
</dbReference>
<evidence type="ECO:0000256" key="4">
    <source>
        <dbReference type="ARBA" id="ARBA00022525"/>
    </source>
</evidence>
<comment type="similarity">
    <text evidence="2 9">Belongs to the glycosyl hydrolase 28 family.</text>
</comment>
<dbReference type="InterPro" id="IPR011050">
    <property type="entry name" value="Pectin_lyase_fold/virulence"/>
</dbReference>
<dbReference type="Gene3D" id="2.160.20.10">
    <property type="entry name" value="Single-stranded right-handed beta-helix, Pectin lyase-like"/>
    <property type="match status" value="2"/>
</dbReference>
<dbReference type="PANTHER" id="PTHR31375">
    <property type="match status" value="1"/>
</dbReference>
<dbReference type="Proteomes" id="UP000596660">
    <property type="component" value="Unplaced"/>
</dbReference>
<dbReference type="AlphaFoldDB" id="A0A803LUR9"/>
<keyword evidence="5 9" id="KW-0378">Hydrolase</keyword>
<dbReference type="SUPFAM" id="SSF51126">
    <property type="entry name" value="Pectin lyase-like"/>
    <property type="match status" value="2"/>
</dbReference>
<keyword evidence="10" id="KW-0732">Signal</keyword>
<evidence type="ECO:0000256" key="2">
    <source>
        <dbReference type="ARBA" id="ARBA00008834"/>
    </source>
</evidence>
<dbReference type="GO" id="GO:0004650">
    <property type="term" value="F:polygalacturonase activity"/>
    <property type="evidence" value="ECO:0007669"/>
    <property type="project" value="InterPro"/>
</dbReference>
<feature type="active site" evidence="8">
    <location>
        <position position="636"/>
    </location>
</feature>
<dbReference type="OMA" id="QFHISIA"/>
<dbReference type="InterPro" id="IPR000743">
    <property type="entry name" value="Glyco_hydro_28"/>
</dbReference>